<dbReference type="Pfam" id="PF13648">
    <property type="entry name" value="Lipocalin_4"/>
    <property type="match status" value="1"/>
</dbReference>
<accession>A0A9X1UD70</accession>
<organism evidence="3 4">
    <name type="scientific">Aequorivita xiaoshiensis</name>
    <dbReference type="NCBI Taxonomy" id="2874476"/>
    <lineage>
        <taxon>Bacteria</taxon>
        <taxon>Pseudomonadati</taxon>
        <taxon>Bacteroidota</taxon>
        <taxon>Flavobacteriia</taxon>
        <taxon>Flavobacteriales</taxon>
        <taxon>Flavobacteriaceae</taxon>
        <taxon>Aequorivita</taxon>
    </lineage>
</organism>
<evidence type="ECO:0000313" key="3">
    <source>
        <dbReference type="EMBL" id="MCG2431326.1"/>
    </source>
</evidence>
<keyword evidence="1" id="KW-0732">Signal</keyword>
<reference evidence="3" key="1">
    <citation type="submission" date="2021-09" db="EMBL/GenBank/DDBJ databases">
        <title>Genome of Aequorivita sp. strain F64183.</title>
        <authorList>
            <person name="Wang Y."/>
        </authorList>
    </citation>
    <scope>NUCLEOTIDE SEQUENCE</scope>
    <source>
        <strain evidence="3">F64183</strain>
    </source>
</reference>
<proteinExistence type="predicted"/>
<dbReference type="EMBL" id="JAIRBB010000007">
    <property type="protein sequence ID" value="MCG2431326.1"/>
    <property type="molecule type" value="Genomic_DNA"/>
</dbReference>
<feature type="domain" description="Lipocalin-like" evidence="2">
    <location>
        <begin position="29"/>
        <end position="120"/>
    </location>
</feature>
<dbReference type="Proteomes" id="UP001139462">
    <property type="component" value="Unassembled WGS sequence"/>
</dbReference>
<evidence type="ECO:0000256" key="1">
    <source>
        <dbReference type="SAM" id="SignalP"/>
    </source>
</evidence>
<feature type="signal peptide" evidence="1">
    <location>
        <begin position="1"/>
        <end position="18"/>
    </location>
</feature>
<comment type="caution">
    <text evidence="3">The sequence shown here is derived from an EMBL/GenBank/DDBJ whole genome shotgun (WGS) entry which is preliminary data.</text>
</comment>
<evidence type="ECO:0000259" key="2">
    <source>
        <dbReference type="Pfam" id="PF13648"/>
    </source>
</evidence>
<feature type="chain" id="PRO_5040889605" evidence="1">
    <location>
        <begin position="19"/>
        <end position="140"/>
    </location>
</feature>
<gene>
    <name evidence="3" type="ORF">K8344_09355</name>
</gene>
<sequence length="140" mass="16284">MNFRIILLILTTVLFSCAKPNPEEQKQHLSGYWEINTVEMPDGEVKNFGVNTIIDYIEINGDSGTRTKVSPKFDGTFNTNGVTEDFTLNIEENQLIMHYKTSFDEWKETVVEAKDSTLVLKNRDNKTYTYNRFRKFDIVD</sequence>
<dbReference type="InterPro" id="IPR024311">
    <property type="entry name" value="Lipocalin-like"/>
</dbReference>
<keyword evidence="4" id="KW-1185">Reference proteome</keyword>
<dbReference type="AlphaFoldDB" id="A0A9X1UD70"/>
<evidence type="ECO:0000313" key="4">
    <source>
        <dbReference type="Proteomes" id="UP001139462"/>
    </source>
</evidence>
<dbReference type="PROSITE" id="PS51257">
    <property type="entry name" value="PROKAR_LIPOPROTEIN"/>
    <property type="match status" value="1"/>
</dbReference>
<name>A0A9X1UD70_9FLAO</name>
<protein>
    <submittedName>
        <fullName evidence="3">Lipocalin family protein</fullName>
    </submittedName>
</protein>
<dbReference type="RefSeq" id="WP_237608439.1">
    <property type="nucleotide sequence ID" value="NZ_JAIRBB010000007.1"/>
</dbReference>